<dbReference type="GO" id="GO:0004316">
    <property type="term" value="F:3-oxoacyl-[acyl-carrier-protein] reductase (NADPH) activity"/>
    <property type="evidence" value="ECO:0007669"/>
    <property type="project" value="UniProtKB-EC"/>
</dbReference>
<keyword evidence="2" id="KW-0560">Oxidoreductase</keyword>
<proteinExistence type="predicted"/>
<evidence type="ECO:0000313" key="2">
    <source>
        <dbReference type="EMBL" id="CAA9392122.1"/>
    </source>
</evidence>
<feature type="compositionally biased region" description="Basic residues" evidence="1">
    <location>
        <begin position="232"/>
        <end position="247"/>
    </location>
</feature>
<dbReference type="EC" id="1.1.1.100" evidence="2"/>
<feature type="region of interest" description="Disordered" evidence="1">
    <location>
        <begin position="132"/>
        <end position="253"/>
    </location>
</feature>
<feature type="region of interest" description="Disordered" evidence="1">
    <location>
        <begin position="1"/>
        <end position="118"/>
    </location>
</feature>
<gene>
    <name evidence="2" type="ORF">AVDCRST_MAG47-2898</name>
</gene>
<sequence length="253" mass="28629">ERARPLPTRRPRRDRHRRLVRARRRLRPGAGRGRCRRGARRPAYRPARGDQGARGGGRSPRGHRGHRRRQARGLPGPRRRCDGRARPGGHPRQQRRHRHRRPGHPGVPGAVQAGDRREPQRLLLDGAGLRARDAAGQQHHQHLLGARPHDRGSPPGRVRRLQGRAHRADPGPREPVDRSQGDPGQRRRARLLHQRDDRPVPRGLFGVPARQDPGGPQGRPGGAQRGGGLPRLGRRRLRHRADHRGRRGHDDHL</sequence>
<organism evidence="2">
    <name type="scientific">uncultured Nocardioidaceae bacterium</name>
    <dbReference type="NCBI Taxonomy" id="253824"/>
    <lineage>
        <taxon>Bacteria</taxon>
        <taxon>Bacillati</taxon>
        <taxon>Actinomycetota</taxon>
        <taxon>Actinomycetes</taxon>
        <taxon>Propionibacteriales</taxon>
        <taxon>Nocardioidaceae</taxon>
        <taxon>environmental samples</taxon>
    </lineage>
</organism>
<reference evidence="2" key="1">
    <citation type="submission" date="2020-02" db="EMBL/GenBank/DDBJ databases">
        <authorList>
            <person name="Meier V. D."/>
        </authorList>
    </citation>
    <scope>NUCLEOTIDE SEQUENCE</scope>
    <source>
        <strain evidence="2">AVDCRST_MAG47</strain>
    </source>
</reference>
<feature type="compositionally biased region" description="Basic residues" evidence="1">
    <location>
        <begin position="1"/>
        <end position="43"/>
    </location>
</feature>
<dbReference type="EMBL" id="CADCUK010000188">
    <property type="protein sequence ID" value="CAA9392122.1"/>
    <property type="molecule type" value="Genomic_DNA"/>
</dbReference>
<feature type="non-terminal residue" evidence="2">
    <location>
        <position position="253"/>
    </location>
</feature>
<protein>
    <submittedName>
        <fullName evidence="2">3-oxoacyl-[acyl-carrier protein] reductase</fullName>
        <ecNumber evidence="2">1.1.1.100</ecNumber>
    </submittedName>
</protein>
<accession>A0A6J4NLW4</accession>
<name>A0A6J4NLW4_9ACTN</name>
<feature type="compositionally biased region" description="Basic and acidic residues" evidence="1">
    <location>
        <begin position="166"/>
        <end position="180"/>
    </location>
</feature>
<feature type="compositionally biased region" description="Basic residues" evidence="1">
    <location>
        <begin position="87"/>
        <end position="103"/>
    </location>
</feature>
<evidence type="ECO:0000256" key="1">
    <source>
        <dbReference type="SAM" id="MobiDB-lite"/>
    </source>
</evidence>
<dbReference type="AlphaFoldDB" id="A0A6J4NLW4"/>
<feature type="compositionally biased region" description="Basic residues" evidence="1">
    <location>
        <begin position="60"/>
        <end position="71"/>
    </location>
</feature>
<feature type="non-terminal residue" evidence="2">
    <location>
        <position position="1"/>
    </location>
</feature>
<feature type="compositionally biased region" description="Gly residues" evidence="1">
    <location>
        <begin position="215"/>
        <end position="230"/>
    </location>
</feature>